<keyword evidence="4" id="KW-0496">Mitochondrion</keyword>
<evidence type="ECO:0000256" key="1">
    <source>
        <dbReference type="ARBA" id="ARBA00004173"/>
    </source>
</evidence>
<dbReference type="GO" id="GO:0050811">
    <property type="term" value="F:GABA receptor binding"/>
    <property type="evidence" value="ECO:0007669"/>
    <property type="project" value="TreeGrafter"/>
</dbReference>
<feature type="region of interest" description="Disordered" evidence="6">
    <location>
        <begin position="940"/>
        <end position="962"/>
    </location>
</feature>
<feature type="compositionally biased region" description="Low complexity" evidence="6">
    <location>
        <begin position="75"/>
        <end position="87"/>
    </location>
</feature>
<dbReference type="InterPro" id="IPR051946">
    <property type="entry name" value="Intracell_Traff-Reg"/>
</dbReference>
<dbReference type="InterPro" id="IPR006933">
    <property type="entry name" value="HAP1_N"/>
</dbReference>
<keyword evidence="3 5" id="KW-0175">Coiled coil</keyword>
<dbReference type="Proteomes" id="UP001152803">
    <property type="component" value="Unassembled WGS sequence"/>
</dbReference>
<feature type="compositionally biased region" description="Basic and acidic residues" evidence="6">
    <location>
        <begin position="648"/>
        <end position="658"/>
    </location>
</feature>
<accession>A0A9Q1D169</accession>
<feature type="region of interest" description="Disordered" evidence="6">
    <location>
        <begin position="786"/>
        <end position="833"/>
    </location>
</feature>
<dbReference type="Pfam" id="PF12448">
    <property type="entry name" value="Milton"/>
    <property type="match status" value="1"/>
</dbReference>
<evidence type="ECO:0000256" key="3">
    <source>
        <dbReference type="ARBA" id="ARBA00023054"/>
    </source>
</evidence>
<feature type="domain" description="HAP1 N-terminal" evidence="8">
    <location>
        <begin position="15"/>
        <end position="352"/>
    </location>
</feature>
<proteinExistence type="inferred from homology"/>
<comment type="subcellular location">
    <subcellularLocation>
        <location evidence="1">Mitochondrion</location>
    </subcellularLocation>
</comment>
<evidence type="ECO:0000256" key="5">
    <source>
        <dbReference type="SAM" id="Coils"/>
    </source>
</evidence>
<evidence type="ECO:0000313" key="9">
    <source>
        <dbReference type="EMBL" id="KAJ8255637.1"/>
    </source>
</evidence>
<feature type="region of interest" description="Disordered" evidence="6">
    <location>
        <begin position="1"/>
        <end position="59"/>
    </location>
</feature>
<dbReference type="SMART" id="SM01424">
    <property type="entry name" value="HAP1_N"/>
    <property type="match status" value="1"/>
</dbReference>
<name>A0A9Q1D169_CONCO</name>
<dbReference type="GO" id="GO:1904115">
    <property type="term" value="C:axon cytoplasm"/>
    <property type="evidence" value="ECO:0007669"/>
    <property type="project" value="GOC"/>
</dbReference>
<dbReference type="GO" id="GO:0048311">
    <property type="term" value="P:mitochondrion distribution"/>
    <property type="evidence" value="ECO:0007669"/>
    <property type="project" value="TreeGrafter"/>
</dbReference>
<dbReference type="InterPro" id="IPR022154">
    <property type="entry name" value="TRAK1/2_C"/>
</dbReference>
<feature type="coiled-coil region" evidence="5">
    <location>
        <begin position="255"/>
        <end position="352"/>
    </location>
</feature>
<organism evidence="9 10">
    <name type="scientific">Conger conger</name>
    <name type="common">Conger eel</name>
    <name type="synonym">Muraena conger</name>
    <dbReference type="NCBI Taxonomy" id="82655"/>
    <lineage>
        <taxon>Eukaryota</taxon>
        <taxon>Metazoa</taxon>
        <taxon>Chordata</taxon>
        <taxon>Craniata</taxon>
        <taxon>Vertebrata</taxon>
        <taxon>Euteleostomi</taxon>
        <taxon>Actinopterygii</taxon>
        <taxon>Neopterygii</taxon>
        <taxon>Teleostei</taxon>
        <taxon>Anguilliformes</taxon>
        <taxon>Congridae</taxon>
        <taxon>Conger</taxon>
    </lineage>
</organism>
<feature type="region of interest" description="Disordered" evidence="6">
    <location>
        <begin position="449"/>
        <end position="471"/>
    </location>
</feature>
<dbReference type="GO" id="GO:0017022">
    <property type="term" value="F:myosin binding"/>
    <property type="evidence" value="ECO:0007669"/>
    <property type="project" value="TreeGrafter"/>
</dbReference>
<dbReference type="GO" id="GO:0047496">
    <property type="term" value="P:vesicle transport along microtubule"/>
    <property type="evidence" value="ECO:0007669"/>
    <property type="project" value="TreeGrafter"/>
</dbReference>
<dbReference type="GO" id="GO:0022008">
    <property type="term" value="P:neurogenesis"/>
    <property type="evidence" value="ECO:0007669"/>
    <property type="project" value="TreeGrafter"/>
</dbReference>
<evidence type="ECO:0000256" key="2">
    <source>
        <dbReference type="ARBA" id="ARBA00007007"/>
    </source>
</evidence>
<sequence length="962" mass="105056">MSGEKTDSNNGPDEDEKESVSGPGPGSAEGTEPLYPCDRQDCTDSPRGSPEEGSTISPILAEETFRYMTFFNLDPSSSSSPSSSSHPNSHRLSRVLSADRVEQMTVTYSDLEMLTHLLTERDQVLELAARIGQSLLQRNHLLQERNQAVEEQLTQALDQVQQLQHVLCKKDELLRMVASVSEESETDSSCSTPLQHSAPLPAALASGQLGALQSKLQLLEEENLALRSEACHLEMETISYEEKEQQLVNDCVKELRESNSQIVALTDELSKKNDDLLRHQEDMTQLLIQMVDLQHRLKELALEKEDLRIHLQHSKDAQRQLTAELDELHSRNVECMGMLQESQEEAKELRNRSTTSAGLRRHQSFGLIPMDCLAAEIEGSMRRQLSMEGEFSFQDQKDSQKRVFQTVRAVNESVQHLAPRPLPGSAHSSVVMTAQPFQSCVPAAQLRRGEEATPTTSNCTTNLGQPGTPGGSDLTSALHRLSLRRQNFLCERQFFQEERDRKLQALVRAGQEGEGPEEDWEGTGCSSPNGSSVSCITSLSDLSSASSFKGFLPEKLQIVKPMEGSFTLHHWQQLAQPHLAAILDPHPGVLTKGFRPLSEDTEHCLADPEEDDEEARKRKSGREKQIEEEEEEEEEMGITFQVQCASTPEDKRERRSEKTPVCSPLSVRPLCQPSLAPPISPSSPPAPQHSNSHILSTPAPPPAHNPGKCLSSTFSTFTFTTCRILHPSDTTQVTPSSGCVSSVSVNTPSSLRSVSSTPVTPSRLSLGHSAPLQGLTQLLLERGISAQGVSTERAPRKPKPRMLPSTPPNSPSHSPPPSPVAWETRPGPPPTAENFLASRPADLLLQEVYGLKLRPDTPLSRDRVSVGLVERLRALGLAGTLRGAGSGGARPQDTPTFLATGSGSLLNGLRRNQSLPCMVGRSQPPHAALALPITPWGSLKEPALAPSSSSSSSAVPFPPSPH</sequence>
<dbReference type="AlphaFoldDB" id="A0A9Q1D169"/>
<feature type="compositionally biased region" description="Acidic residues" evidence="6">
    <location>
        <begin position="626"/>
        <end position="636"/>
    </location>
</feature>
<comment type="similarity">
    <text evidence="2">Belongs to the milton family.</text>
</comment>
<evidence type="ECO:0000256" key="4">
    <source>
        <dbReference type="ARBA" id="ARBA00023128"/>
    </source>
</evidence>
<dbReference type="PANTHER" id="PTHR15751:SF13">
    <property type="entry name" value="TRAFFICKING KINESIN-BINDING PROTEIN 2"/>
    <property type="match status" value="1"/>
</dbReference>
<feature type="compositionally biased region" description="Polar residues" evidence="6">
    <location>
        <begin position="728"/>
        <end position="763"/>
    </location>
</feature>
<feature type="region of interest" description="Disordered" evidence="6">
    <location>
        <begin position="600"/>
        <end position="707"/>
    </location>
</feature>
<keyword evidence="10" id="KW-1185">Reference proteome</keyword>
<dbReference type="PANTHER" id="PTHR15751">
    <property type="entry name" value="TRAFFICKING KINESIN-BINDING PROTEIN"/>
    <property type="match status" value="1"/>
</dbReference>
<dbReference type="SMART" id="SM01423">
    <property type="entry name" value="Milton"/>
    <property type="match status" value="1"/>
</dbReference>
<evidence type="ECO:0000256" key="6">
    <source>
        <dbReference type="SAM" id="MobiDB-lite"/>
    </source>
</evidence>
<dbReference type="GO" id="GO:0006605">
    <property type="term" value="P:protein targeting"/>
    <property type="evidence" value="ECO:0007669"/>
    <property type="project" value="TreeGrafter"/>
</dbReference>
<feature type="compositionally biased region" description="Polar residues" evidence="6">
    <location>
        <begin position="453"/>
        <end position="465"/>
    </location>
</feature>
<gene>
    <name evidence="9" type="ORF">COCON_G00195010</name>
</gene>
<dbReference type="OrthoDB" id="10067624at2759"/>
<dbReference type="EMBL" id="JAFJMO010000015">
    <property type="protein sequence ID" value="KAJ8255637.1"/>
    <property type="molecule type" value="Genomic_DNA"/>
</dbReference>
<evidence type="ECO:0008006" key="11">
    <source>
        <dbReference type="Google" id="ProtNLM"/>
    </source>
</evidence>
<dbReference type="GO" id="GO:0031410">
    <property type="term" value="C:cytoplasmic vesicle"/>
    <property type="evidence" value="ECO:0007669"/>
    <property type="project" value="TreeGrafter"/>
</dbReference>
<evidence type="ECO:0000313" key="10">
    <source>
        <dbReference type="Proteomes" id="UP001152803"/>
    </source>
</evidence>
<feature type="region of interest" description="Disordered" evidence="6">
    <location>
        <begin position="728"/>
        <end position="768"/>
    </location>
</feature>
<dbReference type="GO" id="GO:0098957">
    <property type="term" value="P:anterograde axonal transport of mitochondrion"/>
    <property type="evidence" value="ECO:0007669"/>
    <property type="project" value="TreeGrafter"/>
</dbReference>
<feature type="coiled-coil region" evidence="5">
    <location>
        <begin position="139"/>
        <end position="166"/>
    </location>
</feature>
<protein>
    <recommendedName>
        <fullName evidence="11">Trafficking kinesin-binding protein milt</fullName>
    </recommendedName>
</protein>
<reference evidence="9" key="1">
    <citation type="journal article" date="2023" name="Science">
        <title>Genome structures resolve the early diversification of teleost fishes.</title>
        <authorList>
            <person name="Parey E."/>
            <person name="Louis A."/>
            <person name="Montfort J."/>
            <person name="Bouchez O."/>
            <person name="Roques C."/>
            <person name="Iampietro C."/>
            <person name="Lluch J."/>
            <person name="Castinel A."/>
            <person name="Donnadieu C."/>
            <person name="Desvignes T."/>
            <person name="Floi Bucao C."/>
            <person name="Jouanno E."/>
            <person name="Wen M."/>
            <person name="Mejri S."/>
            <person name="Dirks R."/>
            <person name="Jansen H."/>
            <person name="Henkel C."/>
            <person name="Chen W.J."/>
            <person name="Zahm M."/>
            <person name="Cabau C."/>
            <person name="Klopp C."/>
            <person name="Thompson A.W."/>
            <person name="Robinson-Rechavi M."/>
            <person name="Braasch I."/>
            <person name="Lecointre G."/>
            <person name="Bobe J."/>
            <person name="Postlethwait J.H."/>
            <person name="Berthelot C."/>
            <person name="Roest Crollius H."/>
            <person name="Guiguen Y."/>
        </authorList>
    </citation>
    <scope>NUCLEOTIDE SEQUENCE</scope>
    <source>
        <strain evidence="9">Concon-B</strain>
    </source>
</reference>
<feature type="compositionally biased region" description="Pro residues" evidence="6">
    <location>
        <begin position="805"/>
        <end position="819"/>
    </location>
</feature>
<dbReference type="GO" id="GO:0005739">
    <property type="term" value="C:mitochondrion"/>
    <property type="evidence" value="ECO:0007669"/>
    <property type="project" value="UniProtKB-SubCell"/>
</dbReference>
<evidence type="ECO:0000259" key="8">
    <source>
        <dbReference type="SMART" id="SM01424"/>
    </source>
</evidence>
<feature type="compositionally biased region" description="Pro residues" evidence="6">
    <location>
        <begin position="675"/>
        <end position="687"/>
    </location>
</feature>
<comment type="caution">
    <text evidence="9">The sequence shown here is derived from an EMBL/GenBank/DDBJ whole genome shotgun (WGS) entry which is preliminary data.</text>
</comment>
<feature type="region of interest" description="Disordered" evidence="6">
    <location>
        <begin position="75"/>
        <end position="94"/>
    </location>
</feature>
<dbReference type="GO" id="GO:0030425">
    <property type="term" value="C:dendrite"/>
    <property type="evidence" value="ECO:0007669"/>
    <property type="project" value="TreeGrafter"/>
</dbReference>
<feature type="compositionally biased region" description="Low complexity" evidence="6">
    <location>
        <begin position="942"/>
        <end position="955"/>
    </location>
</feature>
<evidence type="ECO:0000259" key="7">
    <source>
        <dbReference type="SMART" id="SM01423"/>
    </source>
</evidence>
<feature type="coiled-coil region" evidence="5">
    <location>
        <begin position="202"/>
        <end position="229"/>
    </location>
</feature>
<dbReference type="Pfam" id="PF04849">
    <property type="entry name" value="HAP1_N"/>
    <property type="match status" value="1"/>
</dbReference>
<feature type="domain" description="Trafficking kinesin-binding protein C-terminal" evidence="7">
    <location>
        <begin position="410"/>
        <end position="565"/>
    </location>
</feature>